<name>A0A8S1PV06_9CILI</name>
<organism evidence="1 2">
    <name type="scientific">Paramecium sonneborni</name>
    <dbReference type="NCBI Taxonomy" id="65129"/>
    <lineage>
        <taxon>Eukaryota</taxon>
        <taxon>Sar</taxon>
        <taxon>Alveolata</taxon>
        <taxon>Ciliophora</taxon>
        <taxon>Intramacronucleata</taxon>
        <taxon>Oligohymenophorea</taxon>
        <taxon>Peniculida</taxon>
        <taxon>Parameciidae</taxon>
        <taxon>Paramecium</taxon>
    </lineage>
</organism>
<proteinExistence type="predicted"/>
<protein>
    <submittedName>
        <fullName evidence="1">Uncharacterized protein</fullName>
    </submittedName>
</protein>
<evidence type="ECO:0000313" key="1">
    <source>
        <dbReference type="EMBL" id="CAD8106393.1"/>
    </source>
</evidence>
<comment type="caution">
    <text evidence="1">The sequence shown here is derived from an EMBL/GenBank/DDBJ whole genome shotgun (WGS) entry which is preliminary data.</text>
</comment>
<sequence>MDNTLLQRKVFRLQNLKNIIRAIPKNNILQQLVGSITTIKRRIKQLYFKELKGNRALNQITKIEITELQKQQIKDTQKTENNSRQQNIKKLQVKFKVSHKMIKNDSDETYIQLLIHYILLI</sequence>
<keyword evidence="2" id="KW-1185">Reference proteome</keyword>
<dbReference type="Proteomes" id="UP000692954">
    <property type="component" value="Unassembled WGS sequence"/>
</dbReference>
<dbReference type="AlphaFoldDB" id="A0A8S1PV06"/>
<reference evidence="1" key="1">
    <citation type="submission" date="2021-01" db="EMBL/GenBank/DDBJ databases">
        <authorList>
            <consortium name="Genoscope - CEA"/>
            <person name="William W."/>
        </authorList>
    </citation>
    <scope>NUCLEOTIDE SEQUENCE</scope>
</reference>
<accession>A0A8S1PV06</accession>
<evidence type="ECO:0000313" key="2">
    <source>
        <dbReference type="Proteomes" id="UP000692954"/>
    </source>
</evidence>
<dbReference type="EMBL" id="CAJJDN010000086">
    <property type="protein sequence ID" value="CAD8106393.1"/>
    <property type="molecule type" value="Genomic_DNA"/>
</dbReference>
<gene>
    <name evidence="1" type="ORF">PSON_ATCC_30995.1.T0860185</name>
</gene>